<dbReference type="NCBIfam" id="TIGR00172">
    <property type="entry name" value="maf"/>
    <property type="match status" value="1"/>
</dbReference>
<dbReference type="CDD" id="cd00555">
    <property type="entry name" value="Maf"/>
    <property type="match status" value="1"/>
</dbReference>
<comment type="caution">
    <text evidence="3">The sequence shown here is derived from an EMBL/GenBank/DDBJ whole genome shotgun (WGS) entry which is preliminary data.</text>
</comment>
<dbReference type="GO" id="GO:0047429">
    <property type="term" value="F:nucleoside triphosphate diphosphatase activity"/>
    <property type="evidence" value="ECO:0007669"/>
    <property type="project" value="InterPro"/>
</dbReference>
<gene>
    <name evidence="3" type="ORF">LPJ61_002233</name>
</gene>
<dbReference type="InterPro" id="IPR010916">
    <property type="entry name" value="TonB_box_CS"/>
</dbReference>
<protein>
    <recommendedName>
        <fullName evidence="5">Maf-like protein</fullName>
    </recommendedName>
</protein>
<dbReference type="HAMAP" id="MF_00528">
    <property type="entry name" value="Maf"/>
    <property type="match status" value="1"/>
</dbReference>
<dbReference type="InterPro" id="IPR003697">
    <property type="entry name" value="Maf-like"/>
</dbReference>
<evidence type="ECO:0000313" key="4">
    <source>
        <dbReference type="Proteomes" id="UP001143981"/>
    </source>
</evidence>
<comment type="cofactor">
    <cofactor evidence="1">
        <name>a divalent metal cation</name>
        <dbReference type="ChEBI" id="CHEBI:60240"/>
    </cofactor>
</comment>
<dbReference type="AlphaFoldDB" id="A0A9W7YF74"/>
<name>A0A9W7YF74_9FUNG</name>
<dbReference type="EMBL" id="JANBOI010000263">
    <property type="protein sequence ID" value="KAJ1732046.1"/>
    <property type="molecule type" value="Genomic_DNA"/>
</dbReference>
<keyword evidence="2" id="KW-0378">Hydrolase</keyword>
<sequence>MCASVLRTPLTDALARRFRVVLASGSPRRKELVDRLGIEYEIIPSAFAEDLDKAQFATPRDYVLENATQKARDVYQRIKGGSARPLFVIGSDTVVVDASGAILEKPASRGDAAATLKSLSGKANTVHTGVCLIVDAAAAGQPLLSQAVESTEVVFGELDDDLVDAYVATGEPMDKAGSYAYQGMACFFVKEIRGDYYNVVGFPCARFHQMLLALHQQGAI</sequence>
<dbReference type="Gene3D" id="3.90.950.10">
    <property type="match status" value="1"/>
</dbReference>
<dbReference type="PANTHER" id="PTHR43213">
    <property type="entry name" value="BIFUNCTIONAL DTTP/UTP PYROPHOSPHATASE/METHYLTRANSFERASE PROTEIN-RELATED"/>
    <property type="match status" value="1"/>
</dbReference>
<proteinExistence type="inferred from homology"/>
<dbReference type="PANTHER" id="PTHR43213:SF5">
    <property type="entry name" value="BIFUNCTIONAL DTTP_UTP PYROPHOSPHATASE_METHYLTRANSFERASE PROTEIN-RELATED"/>
    <property type="match status" value="1"/>
</dbReference>
<dbReference type="SUPFAM" id="SSF52972">
    <property type="entry name" value="ITPase-like"/>
    <property type="match status" value="1"/>
</dbReference>
<dbReference type="InterPro" id="IPR029001">
    <property type="entry name" value="ITPase-like_fam"/>
</dbReference>
<dbReference type="Pfam" id="PF02545">
    <property type="entry name" value="Maf"/>
    <property type="match status" value="1"/>
</dbReference>
<organism evidence="3 4">
    <name type="scientific">Coemansia biformis</name>
    <dbReference type="NCBI Taxonomy" id="1286918"/>
    <lineage>
        <taxon>Eukaryota</taxon>
        <taxon>Fungi</taxon>
        <taxon>Fungi incertae sedis</taxon>
        <taxon>Zoopagomycota</taxon>
        <taxon>Kickxellomycotina</taxon>
        <taxon>Kickxellomycetes</taxon>
        <taxon>Kickxellales</taxon>
        <taxon>Kickxellaceae</taxon>
        <taxon>Coemansia</taxon>
    </lineage>
</organism>
<dbReference type="PIRSF" id="PIRSF006305">
    <property type="entry name" value="Maf"/>
    <property type="match status" value="1"/>
</dbReference>
<accession>A0A9W7YF74</accession>
<evidence type="ECO:0000313" key="3">
    <source>
        <dbReference type="EMBL" id="KAJ1732046.1"/>
    </source>
</evidence>
<dbReference type="OrthoDB" id="10267058at2759"/>
<evidence type="ECO:0008006" key="5">
    <source>
        <dbReference type="Google" id="ProtNLM"/>
    </source>
</evidence>
<keyword evidence="4" id="KW-1185">Reference proteome</keyword>
<evidence type="ECO:0000256" key="1">
    <source>
        <dbReference type="ARBA" id="ARBA00001968"/>
    </source>
</evidence>
<reference evidence="3" key="1">
    <citation type="submission" date="2022-07" db="EMBL/GenBank/DDBJ databases">
        <title>Phylogenomic reconstructions and comparative analyses of Kickxellomycotina fungi.</title>
        <authorList>
            <person name="Reynolds N.K."/>
            <person name="Stajich J.E."/>
            <person name="Barry K."/>
            <person name="Grigoriev I.V."/>
            <person name="Crous P."/>
            <person name="Smith M.E."/>
        </authorList>
    </citation>
    <scope>NUCLEOTIDE SEQUENCE</scope>
    <source>
        <strain evidence="3">BCRC 34381</strain>
    </source>
</reference>
<dbReference type="Proteomes" id="UP001143981">
    <property type="component" value="Unassembled WGS sequence"/>
</dbReference>
<evidence type="ECO:0000256" key="2">
    <source>
        <dbReference type="ARBA" id="ARBA00022801"/>
    </source>
</evidence>
<dbReference type="PROSITE" id="PS00430">
    <property type="entry name" value="TONB_DEPENDENT_REC_1"/>
    <property type="match status" value="1"/>
</dbReference>